<protein>
    <submittedName>
        <fullName evidence="1">Uncharacterized protein</fullName>
    </submittedName>
</protein>
<proteinExistence type="predicted"/>
<reference evidence="1" key="1">
    <citation type="submission" date="2022-04" db="EMBL/GenBank/DDBJ databases">
        <title>Genome of the entomopathogenic fungus Entomophthora muscae.</title>
        <authorList>
            <person name="Elya C."/>
            <person name="Lovett B.R."/>
            <person name="Lee E."/>
            <person name="Macias A.M."/>
            <person name="Hajek A.E."/>
            <person name="De Bivort B.L."/>
            <person name="Kasson M.T."/>
            <person name="De Fine Licht H.H."/>
            <person name="Stajich J.E."/>
        </authorList>
    </citation>
    <scope>NUCLEOTIDE SEQUENCE</scope>
    <source>
        <strain evidence="1">Berkeley</strain>
    </source>
</reference>
<keyword evidence="2" id="KW-1185">Reference proteome</keyword>
<evidence type="ECO:0000313" key="1">
    <source>
        <dbReference type="EMBL" id="KAJ9088617.1"/>
    </source>
</evidence>
<gene>
    <name evidence="1" type="ORF">DSO57_1021245</name>
</gene>
<accession>A0ACC2UPA8</accession>
<evidence type="ECO:0000313" key="2">
    <source>
        <dbReference type="Proteomes" id="UP001165960"/>
    </source>
</evidence>
<sequence>MEYTAPTIPLIIPKEPDCDKPEEPAEIDAKITQTVKKPAEPAKDPAEIAAQTE</sequence>
<name>A0ACC2UPA8_9FUNG</name>
<comment type="caution">
    <text evidence="1">The sequence shown here is derived from an EMBL/GenBank/DDBJ whole genome shotgun (WGS) entry which is preliminary data.</text>
</comment>
<organism evidence="1 2">
    <name type="scientific">Entomophthora muscae</name>
    <dbReference type="NCBI Taxonomy" id="34485"/>
    <lineage>
        <taxon>Eukaryota</taxon>
        <taxon>Fungi</taxon>
        <taxon>Fungi incertae sedis</taxon>
        <taxon>Zoopagomycota</taxon>
        <taxon>Entomophthoromycotina</taxon>
        <taxon>Entomophthoromycetes</taxon>
        <taxon>Entomophthorales</taxon>
        <taxon>Entomophthoraceae</taxon>
        <taxon>Entomophthora</taxon>
    </lineage>
</organism>
<dbReference type="Proteomes" id="UP001165960">
    <property type="component" value="Unassembled WGS sequence"/>
</dbReference>
<dbReference type="EMBL" id="QTSX02000102">
    <property type="protein sequence ID" value="KAJ9088617.1"/>
    <property type="molecule type" value="Genomic_DNA"/>
</dbReference>